<evidence type="ECO:0000313" key="3">
    <source>
        <dbReference type="EMBL" id="CAK0818208.1"/>
    </source>
</evidence>
<name>A0ABN9RGM6_9DINO</name>
<organism evidence="3 4">
    <name type="scientific">Prorocentrum cordatum</name>
    <dbReference type="NCBI Taxonomy" id="2364126"/>
    <lineage>
        <taxon>Eukaryota</taxon>
        <taxon>Sar</taxon>
        <taxon>Alveolata</taxon>
        <taxon>Dinophyceae</taxon>
        <taxon>Prorocentrales</taxon>
        <taxon>Prorocentraceae</taxon>
        <taxon>Prorocentrum</taxon>
    </lineage>
</organism>
<gene>
    <name evidence="3" type="ORF">PCOR1329_LOCUS20557</name>
</gene>
<feature type="domain" description="J" evidence="2">
    <location>
        <begin position="41"/>
        <end position="105"/>
    </location>
</feature>
<accession>A0ABN9RGM6</accession>
<reference evidence="3" key="1">
    <citation type="submission" date="2023-10" db="EMBL/GenBank/DDBJ databases">
        <authorList>
            <person name="Chen Y."/>
            <person name="Shah S."/>
            <person name="Dougan E. K."/>
            <person name="Thang M."/>
            <person name="Chan C."/>
        </authorList>
    </citation>
    <scope>NUCLEOTIDE SEQUENCE [LARGE SCALE GENOMIC DNA]</scope>
</reference>
<dbReference type="Proteomes" id="UP001189429">
    <property type="component" value="Unassembled WGS sequence"/>
</dbReference>
<dbReference type="InterPro" id="IPR001623">
    <property type="entry name" value="DnaJ_domain"/>
</dbReference>
<dbReference type="InterPro" id="IPR036869">
    <property type="entry name" value="J_dom_sf"/>
</dbReference>
<dbReference type="PROSITE" id="PS50076">
    <property type="entry name" value="DNAJ_2"/>
    <property type="match status" value="1"/>
</dbReference>
<proteinExistence type="predicted"/>
<dbReference type="SUPFAM" id="SSF46565">
    <property type="entry name" value="Chaperone J-domain"/>
    <property type="match status" value="1"/>
</dbReference>
<evidence type="ECO:0000259" key="2">
    <source>
        <dbReference type="PROSITE" id="PS50076"/>
    </source>
</evidence>
<protein>
    <recommendedName>
        <fullName evidence="2">J domain-containing protein</fullName>
    </recommendedName>
</protein>
<evidence type="ECO:0000313" key="4">
    <source>
        <dbReference type="Proteomes" id="UP001189429"/>
    </source>
</evidence>
<feature type="region of interest" description="Disordered" evidence="1">
    <location>
        <begin position="319"/>
        <end position="365"/>
    </location>
</feature>
<dbReference type="Gene3D" id="1.10.287.110">
    <property type="entry name" value="DnaJ domain"/>
    <property type="match status" value="1"/>
</dbReference>
<comment type="caution">
    <text evidence="3">The sequence shown here is derived from an EMBL/GenBank/DDBJ whole genome shotgun (WGS) entry which is preliminary data.</text>
</comment>
<evidence type="ECO:0000256" key="1">
    <source>
        <dbReference type="SAM" id="MobiDB-lite"/>
    </source>
</evidence>
<keyword evidence="4" id="KW-1185">Reference proteome</keyword>
<dbReference type="EMBL" id="CAUYUJ010006669">
    <property type="protein sequence ID" value="CAK0818208.1"/>
    <property type="molecule type" value="Genomic_DNA"/>
</dbReference>
<feature type="non-terminal residue" evidence="3">
    <location>
        <position position="1"/>
    </location>
</feature>
<sequence length="365" mass="37547">RNGEPDAPRRVESEAEAAALHRAGARRGFAAEFADVLAARDLYAAIGASVLTPEAELRRCYLRTAVRAHPRAAATEEAAAAFQQATAAWAELASATSRWRYDAELQAGRGLLVGPARHRCLPLTDERALAAFASAAAHCAAEGPAPPGFEGVLRRARELAAAPAAEAEPAAPCAARAVATCAGLAAAGVVATAAGYPGVGLMARRAAIYQGLGQAAVTGASMYRSSDAVRERVDRICSVLGECAEATSSLLPPVAACLGDREGTPEPRPAGKVVWLPVGCHVRLVGLQSATSLNGRAGEVVGFRDARYEVKLLAHQEEGGRGASAGPALQVKRLRPENLEPLGSRPGLESPPCGGGAPQGASDFF</sequence>